<evidence type="ECO:0000256" key="1">
    <source>
        <dbReference type="ARBA" id="ARBA00004141"/>
    </source>
</evidence>
<keyword evidence="4 7" id="KW-0472">Membrane</keyword>
<dbReference type="AlphaFoldDB" id="A0A8H3IR09"/>
<dbReference type="PANTHER" id="PTHR33048">
    <property type="entry name" value="PTH11-LIKE INTEGRAL MEMBRANE PROTEIN (AFU_ORTHOLOGUE AFUA_5G11245)"/>
    <property type="match status" value="1"/>
</dbReference>
<keyword evidence="3 7" id="KW-1133">Transmembrane helix</keyword>
<dbReference type="InterPro" id="IPR052337">
    <property type="entry name" value="SAT4-like"/>
</dbReference>
<evidence type="ECO:0000313" key="10">
    <source>
        <dbReference type="Proteomes" id="UP000664169"/>
    </source>
</evidence>
<evidence type="ECO:0000256" key="4">
    <source>
        <dbReference type="ARBA" id="ARBA00023136"/>
    </source>
</evidence>
<evidence type="ECO:0000256" key="5">
    <source>
        <dbReference type="ARBA" id="ARBA00038359"/>
    </source>
</evidence>
<evidence type="ECO:0000256" key="7">
    <source>
        <dbReference type="SAM" id="Phobius"/>
    </source>
</evidence>
<comment type="subcellular location">
    <subcellularLocation>
        <location evidence="1">Membrane</location>
        <topology evidence="1">Multi-pass membrane protein</topology>
    </subcellularLocation>
</comment>
<protein>
    <recommendedName>
        <fullName evidence="8">Rhodopsin domain-containing protein</fullName>
    </recommendedName>
</protein>
<proteinExistence type="inferred from homology"/>
<feature type="region of interest" description="Disordered" evidence="6">
    <location>
        <begin position="316"/>
        <end position="339"/>
    </location>
</feature>
<keyword evidence="2 7" id="KW-0812">Transmembrane</keyword>
<dbReference type="GO" id="GO:0016020">
    <property type="term" value="C:membrane"/>
    <property type="evidence" value="ECO:0007669"/>
    <property type="project" value="UniProtKB-SubCell"/>
</dbReference>
<evidence type="ECO:0000256" key="2">
    <source>
        <dbReference type="ARBA" id="ARBA00022692"/>
    </source>
</evidence>
<keyword evidence="10" id="KW-1185">Reference proteome</keyword>
<dbReference type="EMBL" id="CAJPDQ010000021">
    <property type="protein sequence ID" value="CAF9924200.1"/>
    <property type="molecule type" value="Genomic_DNA"/>
</dbReference>
<feature type="transmembrane region" description="Helical" evidence="7">
    <location>
        <begin position="32"/>
        <end position="53"/>
    </location>
</feature>
<dbReference type="Pfam" id="PF20684">
    <property type="entry name" value="Fung_rhodopsin"/>
    <property type="match status" value="1"/>
</dbReference>
<evidence type="ECO:0000313" key="9">
    <source>
        <dbReference type="EMBL" id="CAF9924200.1"/>
    </source>
</evidence>
<feature type="domain" description="Rhodopsin" evidence="8">
    <location>
        <begin position="49"/>
        <end position="306"/>
    </location>
</feature>
<gene>
    <name evidence="9" type="ORF">GOMPHAMPRED_003549</name>
</gene>
<dbReference type="Proteomes" id="UP000664169">
    <property type="component" value="Unassembled WGS sequence"/>
</dbReference>
<sequence length="430" mass="49023">MDNYNASITPAARPPPGVTPNFIDPPSEKDIIVAYTTIFTIIATLGVAVRIYVRLFVMRKIQIEDYILIMSWAFFMVFNGFVYTQAVASVMGRHAWDVNLLQLQHFLWASHHFLAHGCWTNYDLQLLNITTIVYGPMLICGKGALILLWQRIFAGTAARCVLWWSLRVLLYMNIAVYICGMAIQTFTCTPRAKIWQPWLDGFCINTEASFLYTAAWNLFLDITLLIIPIFSTRNLKIQKKRKWILMGCFALGIVTCVASVLRIVNAVELANSTDQIYDEQNSIWSAALEQTGVILVICAPTFSKLWNHFRGRAEDVGEQDDDQRRSSDKRTPSPRFASNKTWIELGEGMQSQMSVSDIRQRDQDWDEEKELSYHGIKRSESVNKPMKVHVRNEVTISIADTKKTANTPHYSAFPHLAVKARDVGRGERRA</sequence>
<evidence type="ECO:0000259" key="8">
    <source>
        <dbReference type="Pfam" id="PF20684"/>
    </source>
</evidence>
<reference evidence="9" key="1">
    <citation type="submission" date="2021-03" db="EMBL/GenBank/DDBJ databases">
        <authorList>
            <person name="Tagirdzhanova G."/>
        </authorList>
    </citation>
    <scope>NUCLEOTIDE SEQUENCE</scope>
</reference>
<accession>A0A8H3IR09</accession>
<feature type="transmembrane region" description="Helical" evidence="7">
    <location>
        <begin position="65"/>
        <end position="83"/>
    </location>
</feature>
<dbReference type="OrthoDB" id="5342292at2759"/>
<feature type="transmembrane region" description="Helical" evidence="7">
    <location>
        <begin position="243"/>
        <end position="263"/>
    </location>
</feature>
<feature type="transmembrane region" description="Helical" evidence="7">
    <location>
        <begin position="210"/>
        <end position="231"/>
    </location>
</feature>
<feature type="compositionally biased region" description="Basic and acidic residues" evidence="6">
    <location>
        <begin position="322"/>
        <end position="331"/>
    </location>
</feature>
<feature type="transmembrane region" description="Helical" evidence="7">
    <location>
        <begin position="129"/>
        <end position="149"/>
    </location>
</feature>
<feature type="transmembrane region" description="Helical" evidence="7">
    <location>
        <begin position="161"/>
        <end position="183"/>
    </location>
</feature>
<name>A0A8H3IR09_9LECA</name>
<comment type="caution">
    <text evidence="9">The sequence shown here is derived from an EMBL/GenBank/DDBJ whole genome shotgun (WGS) entry which is preliminary data.</text>
</comment>
<evidence type="ECO:0000256" key="6">
    <source>
        <dbReference type="SAM" id="MobiDB-lite"/>
    </source>
</evidence>
<evidence type="ECO:0000256" key="3">
    <source>
        <dbReference type="ARBA" id="ARBA00022989"/>
    </source>
</evidence>
<dbReference type="PANTHER" id="PTHR33048:SF47">
    <property type="entry name" value="INTEGRAL MEMBRANE PROTEIN-RELATED"/>
    <property type="match status" value="1"/>
</dbReference>
<dbReference type="InterPro" id="IPR049326">
    <property type="entry name" value="Rhodopsin_dom_fungi"/>
</dbReference>
<comment type="similarity">
    <text evidence="5">Belongs to the SAT4 family.</text>
</comment>
<organism evidence="9 10">
    <name type="scientific">Gomphillus americanus</name>
    <dbReference type="NCBI Taxonomy" id="1940652"/>
    <lineage>
        <taxon>Eukaryota</taxon>
        <taxon>Fungi</taxon>
        <taxon>Dikarya</taxon>
        <taxon>Ascomycota</taxon>
        <taxon>Pezizomycotina</taxon>
        <taxon>Lecanoromycetes</taxon>
        <taxon>OSLEUM clade</taxon>
        <taxon>Ostropomycetidae</taxon>
        <taxon>Ostropales</taxon>
        <taxon>Graphidaceae</taxon>
        <taxon>Gomphilloideae</taxon>
        <taxon>Gomphillus</taxon>
    </lineage>
</organism>